<name>A0AAD4ITS3_PERFH</name>
<comment type="caution">
    <text evidence="2">The sequence shown here is derived from an EMBL/GenBank/DDBJ whole genome shotgun (WGS) entry which is preliminary data.</text>
</comment>
<gene>
    <name evidence="2" type="ORF">C2S53_014980</name>
</gene>
<protein>
    <submittedName>
        <fullName evidence="2">Uncharacterized protein</fullName>
    </submittedName>
</protein>
<evidence type="ECO:0000313" key="3">
    <source>
        <dbReference type="Proteomes" id="UP001190926"/>
    </source>
</evidence>
<evidence type="ECO:0000313" key="2">
    <source>
        <dbReference type="EMBL" id="KAH6821070.1"/>
    </source>
</evidence>
<reference evidence="2 3" key="1">
    <citation type="journal article" date="2021" name="Nat. Commun.">
        <title>Incipient diploidization of the medicinal plant Perilla within 10,000 years.</title>
        <authorList>
            <person name="Zhang Y."/>
            <person name="Shen Q."/>
            <person name="Leng L."/>
            <person name="Zhang D."/>
            <person name="Chen S."/>
            <person name="Shi Y."/>
            <person name="Ning Z."/>
            <person name="Chen S."/>
        </authorList>
    </citation>
    <scope>NUCLEOTIDE SEQUENCE [LARGE SCALE GENOMIC DNA]</scope>
    <source>
        <strain evidence="3">cv. PC099</strain>
    </source>
</reference>
<accession>A0AAD4ITS3</accession>
<feature type="chain" id="PRO_5041898414" evidence="1">
    <location>
        <begin position="29"/>
        <end position="87"/>
    </location>
</feature>
<dbReference type="Proteomes" id="UP001190926">
    <property type="component" value="Unassembled WGS sequence"/>
</dbReference>
<sequence length="87" mass="9696">MARIGTVSAALLVALVVAATSSTTMVDATERNGRNMHCMPECYTECLQIRIFNEGECKKDCALSCARYAIKKALREEDDTKFFPSWI</sequence>
<proteinExistence type="predicted"/>
<feature type="signal peptide" evidence="1">
    <location>
        <begin position="1"/>
        <end position="28"/>
    </location>
</feature>
<keyword evidence="3" id="KW-1185">Reference proteome</keyword>
<evidence type="ECO:0000256" key="1">
    <source>
        <dbReference type="SAM" id="SignalP"/>
    </source>
</evidence>
<keyword evidence="1" id="KW-0732">Signal</keyword>
<dbReference type="AlphaFoldDB" id="A0AAD4ITS3"/>
<organism evidence="2 3">
    <name type="scientific">Perilla frutescens var. hirtella</name>
    <name type="common">Perilla citriodora</name>
    <name type="synonym">Perilla setoyensis</name>
    <dbReference type="NCBI Taxonomy" id="608512"/>
    <lineage>
        <taxon>Eukaryota</taxon>
        <taxon>Viridiplantae</taxon>
        <taxon>Streptophyta</taxon>
        <taxon>Embryophyta</taxon>
        <taxon>Tracheophyta</taxon>
        <taxon>Spermatophyta</taxon>
        <taxon>Magnoliopsida</taxon>
        <taxon>eudicotyledons</taxon>
        <taxon>Gunneridae</taxon>
        <taxon>Pentapetalae</taxon>
        <taxon>asterids</taxon>
        <taxon>lamiids</taxon>
        <taxon>Lamiales</taxon>
        <taxon>Lamiaceae</taxon>
        <taxon>Nepetoideae</taxon>
        <taxon>Elsholtzieae</taxon>
        <taxon>Perilla</taxon>
    </lineage>
</organism>
<dbReference type="EMBL" id="SDAM02002693">
    <property type="protein sequence ID" value="KAH6821070.1"/>
    <property type="molecule type" value="Genomic_DNA"/>
</dbReference>